<reference evidence="13" key="2">
    <citation type="submission" date="2025-09" db="UniProtKB">
        <authorList>
            <consortium name="Ensembl"/>
        </authorList>
    </citation>
    <scope>IDENTIFICATION</scope>
</reference>
<dbReference type="OrthoDB" id="5967130at2759"/>
<dbReference type="GO" id="GO:0004930">
    <property type="term" value="F:G protein-coupled receptor activity"/>
    <property type="evidence" value="ECO:0007669"/>
    <property type="project" value="UniProtKB-KW"/>
</dbReference>
<dbReference type="CDD" id="cd15915">
    <property type="entry name" value="7tmA_OR12D-like"/>
    <property type="match status" value="1"/>
</dbReference>
<keyword evidence="2" id="KW-1003">Cell membrane</keyword>
<keyword evidence="6 11" id="KW-1133">Transmembrane helix</keyword>
<comment type="subcellular location">
    <subcellularLocation>
        <location evidence="1">Cell membrane</location>
        <topology evidence="1">Multi-pass membrane protein</topology>
    </subcellularLocation>
</comment>
<keyword evidence="7" id="KW-0297">G-protein coupled receptor</keyword>
<evidence type="ECO:0000313" key="13">
    <source>
        <dbReference type="Ensembl" id="ENSLLEP00000035997.1"/>
    </source>
</evidence>
<dbReference type="Pfam" id="PF13853">
    <property type="entry name" value="7tm_4"/>
    <property type="match status" value="1"/>
</dbReference>
<dbReference type="PRINTS" id="PR00245">
    <property type="entry name" value="OLFACTORYR"/>
</dbReference>
<dbReference type="GeneTree" id="ENSGT00940000162974"/>
<evidence type="ECO:0000256" key="5">
    <source>
        <dbReference type="ARBA" id="ARBA00022725"/>
    </source>
</evidence>
<dbReference type="InterPro" id="IPR000725">
    <property type="entry name" value="Olfact_rcpt"/>
</dbReference>
<sequence>KSIQKNEQRNQSSLTEFVLLGLTDVAELKVSLFICFFIMYLITLAGNACIMVVTLVDHSLHTPMYFFLWNLSFLDICYSSVTVPKMLANFLSVKSSISFGGCISQIHFFHFFGSTEVVLYSAMSYDRYVAIGYPLRYTSIMNSKVCIILALVSWFTGFFHALLHSVMTSRLPFCGPNVVNHFFCDIKPPVLSLACSDTSLNEKLLNNVTGTLVASTLALTLLFYLFIGKFLVKIRTSAGRSRAFSTCSAHLTVVSLQYGTAMFIYLRPSSHNSLSQERAIAILFTVVTPLLNPIIYTLRNKEVKKALTRIYGRRPNTRMSVETCLWT</sequence>
<keyword evidence="5" id="KW-0552">Olfaction</keyword>
<accession>A0A8C5QEB2</accession>
<feature type="transmembrane region" description="Helical" evidence="11">
    <location>
        <begin position="65"/>
        <end position="87"/>
    </location>
</feature>
<feature type="transmembrane region" description="Helical" evidence="11">
    <location>
        <begin position="244"/>
        <end position="266"/>
    </location>
</feature>
<dbReference type="PANTHER" id="PTHR26452">
    <property type="entry name" value="OLFACTORY RECEPTOR"/>
    <property type="match status" value="1"/>
</dbReference>
<evidence type="ECO:0000256" key="2">
    <source>
        <dbReference type="ARBA" id="ARBA00022475"/>
    </source>
</evidence>
<dbReference type="InterPro" id="IPR050516">
    <property type="entry name" value="Olfactory_GPCR"/>
</dbReference>
<protein>
    <recommendedName>
        <fullName evidence="12">G-protein coupled receptors family 1 profile domain-containing protein</fullName>
    </recommendedName>
</protein>
<feature type="domain" description="G-protein coupled receptors family 1 profile" evidence="12">
    <location>
        <begin position="46"/>
        <end position="296"/>
    </location>
</feature>
<organism evidence="13 14">
    <name type="scientific">Leptobrachium leishanense</name>
    <name type="common">Leishan spiny toad</name>
    <dbReference type="NCBI Taxonomy" id="445787"/>
    <lineage>
        <taxon>Eukaryota</taxon>
        <taxon>Metazoa</taxon>
        <taxon>Chordata</taxon>
        <taxon>Craniata</taxon>
        <taxon>Vertebrata</taxon>
        <taxon>Euteleostomi</taxon>
        <taxon>Amphibia</taxon>
        <taxon>Batrachia</taxon>
        <taxon>Anura</taxon>
        <taxon>Pelobatoidea</taxon>
        <taxon>Megophryidae</taxon>
        <taxon>Leptobrachium</taxon>
    </lineage>
</organism>
<feature type="transmembrane region" description="Helical" evidence="11">
    <location>
        <begin position="212"/>
        <end position="232"/>
    </location>
</feature>
<dbReference type="FunFam" id="1.20.1070.10:FF:000001">
    <property type="entry name" value="Olfactory receptor"/>
    <property type="match status" value="1"/>
</dbReference>
<evidence type="ECO:0000313" key="14">
    <source>
        <dbReference type="Proteomes" id="UP000694569"/>
    </source>
</evidence>
<dbReference type="PRINTS" id="PR00237">
    <property type="entry name" value="GPCRRHODOPSN"/>
</dbReference>
<dbReference type="GO" id="GO:0005886">
    <property type="term" value="C:plasma membrane"/>
    <property type="evidence" value="ECO:0007669"/>
    <property type="project" value="UniProtKB-SubCell"/>
</dbReference>
<keyword evidence="3" id="KW-0716">Sensory transduction</keyword>
<keyword evidence="8 11" id="KW-0472">Membrane</keyword>
<dbReference type="SUPFAM" id="SSF81321">
    <property type="entry name" value="Family A G protein-coupled receptor-like"/>
    <property type="match status" value="1"/>
</dbReference>
<name>A0A8C5QEB2_9ANUR</name>
<dbReference type="GO" id="GO:0004984">
    <property type="term" value="F:olfactory receptor activity"/>
    <property type="evidence" value="ECO:0007669"/>
    <property type="project" value="InterPro"/>
</dbReference>
<evidence type="ECO:0000259" key="12">
    <source>
        <dbReference type="PROSITE" id="PS50262"/>
    </source>
</evidence>
<feature type="transmembrane region" description="Helical" evidence="11">
    <location>
        <begin position="30"/>
        <end position="53"/>
    </location>
</feature>
<reference evidence="13" key="1">
    <citation type="submission" date="2025-08" db="UniProtKB">
        <authorList>
            <consortium name="Ensembl"/>
        </authorList>
    </citation>
    <scope>IDENTIFICATION</scope>
</reference>
<feature type="transmembrane region" description="Helical" evidence="11">
    <location>
        <begin position="278"/>
        <end position="298"/>
    </location>
</feature>
<evidence type="ECO:0000256" key="3">
    <source>
        <dbReference type="ARBA" id="ARBA00022606"/>
    </source>
</evidence>
<dbReference type="InterPro" id="IPR017452">
    <property type="entry name" value="GPCR_Rhodpsn_7TM"/>
</dbReference>
<dbReference type="Gene3D" id="1.20.1070.10">
    <property type="entry name" value="Rhodopsin 7-helix transmembrane proteins"/>
    <property type="match status" value="1"/>
</dbReference>
<dbReference type="Proteomes" id="UP000694569">
    <property type="component" value="Unplaced"/>
</dbReference>
<keyword evidence="14" id="KW-1185">Reference proteome</keyword>
<keyword evidence="9" id="KW-0675">Receptor</keyword>
<feature type="transmembrane region" description="Helical" evidence="11">
    <location>
        <begin position="145"/>
        <end position="163"/>
    </location>
</feature>
<evidence type="ECO:0000256" key="9">
    <source>
        <dbReference type="ARBA" id="ARBA00023170"/>
    </source>
</evidence>
<dbReference type="InterPro" id="IPR000276">
    <property type="entry name" value="GPCR_Rhodpsn"/>
</dbReference>
<dbReference type="PROSITE" id="PS50262">
    <property type="entry name" value="G_PROTEIN_RECEP_F1_2"/>
    <property type="match status" value="1"/>
</dbReference>
<evidence type="ECO:0000256" key="1">
    <source>
        <dbReference type="ARBA" id="ARBA00004651"/>
    </source>
</evidence>
<keyword evidence="4 11" id="KW-0812">Transmembrane</keyword>
<dbReference type="Ensembl" id="ENSLLET00000037382.1">
    <property type="protein sequence ID" value="ENSLLEP00000035997.1"/>
    <property type="gene ID" value="ENSLLEG00000022697.1"/>
</dbReference>
<evidence type="ECO:0000256" key="10">
    <source>
        <dbReference type="ARBA" id="ARBA00023224"/>
    </source>
</evidence>
<keyword evidence="10" id="KW-0807">Transducer</keyword>
<evidence type="ECO:0000256" key="7">
    <source>
        <dbReference type="ARBA" id="ARBA00023040"/>
    </source>
</evidence>
<evidence type="ECO:0000256" key="4">
    <source>
        <dbReference type="ARBA" id="ARBA00022692"/>
    </source>
</evidence>
<evidence type="ECO:0000256" key="8">
    <source>
        <dbReference type="ARBA" id="ARBA00023136"/>
    </source>
</evidence>
<evidence type="ECO:0000256" key="6">
    <source>
        <dbReference type="ARBA" id="ARBA00022989"/>
    </source>
</evidence>
<evidence type="ECO:0000256" key="11">
    <source>
        <dbReference type="SAM" id="Phobius"/>
    </source>
</evidence>
<proteinExistence type="predicted"/>
<dbReference type="AlphaFoldDB" id="A0A8C5QEB2"/>